<dbReference type="EMBL" id="CP062796">
    <property type="protein sequence ID" value="QUL97905.1"/>
    <property type="molecule type" value="Genomic_DNA"/>
</dbReference>
<dbReference type="InterPro" id="IPR010140">
    <property type="entry name" value="Histidinol_P_phosphatase_HisJ"/>
</dbReference>
<accession>A0AAT9LDD2</accession>
<evidence type="ECO:0000256" key="8">
    <source>
        <dbReference type="RuleBase" id="RU366003"/>
    </source>
</evidence>
<evidence type="ECO:0000256" key="5">
    <source>
        <dbReference type="ARBA" id="ARBA00022801"/>
    </source>
</evidence>
<reference evidence="10" key="1">
    <citation type="submission" date="2020-10" db="EMBL/GenBank/DDBJ databases">
        <authorList>
            <person name="Kadnikov V."/>
            <person name="Beletsky A.V."/>
            <person name="Mardanov A.V."/>
            <person name="Karnachuk O.V."/>
            <person name="Ravin N.V."/>
        </authorList>
    </citation>
    <scope>NUCLEOTIDE SEQUENCE</scope>
    <source>
        <strain evidence="10">Bu02</strain>
    </source>
</reference>
<evidence type="ECO:0000256" key="3">
    <source>
        <dbReference type="ARBA" id="ARBA00013085"/>
    </source>
</evidence>
<dbReference type="NCBIfam" id="TIGR01856">
    <property type="entry name" value="hisJ_fam"/>
    <property type="match status" value="1"/>
</dbReference>
<sequence>MYSDMHVHSSASCDSDASIWDICETAIERGIEAVALTEHVELHPNDLCYGKFNYDAARRTFEKAKEKYDGRLILLFGAEVTYRSEIESLIGRFLESHRFDVVIGSVHDAPPINFWDPANSALVRSNPALAKGALKVYYREVKSMAATGLFNIVGHLGVYQRYMPNVWPDVVGDDELSDILHEALEEVCANSRLELNSNVMDRPGHLPSPSVEVLKIYREMGGKPPTFGSDAHSAEAVGKNYSSAEKVLKAAGFSGFASWKDVARVSY</sequence>
<comment type="pathway">
    <text evidence="1 8">Amino-acid biosynthesis; L-histidine biosynthesis; L-histidine from 5-phospho-alpha-D-ribose 1-diphosphate: step 8/9.</text>
</comment>
<dbReference type="Pfam" id="PF02811">
    <property type="entry name" value="PHP"/>
    <property type="match status" value="1"/>
</dbReference>
<keyword evidence="4 8" id="KW-0028">Amino-acid biosynthesis</keyword>
<comment type="catalytic activity">
    <reaction evidence="7 8">
        <text>L-histidinol phosphate + H2O = L-histidinol + phosphate</text>
        <dbReference type="Rhea" id="RHEA:14465"/>
        <dbReference type="ChEBI" id="CHEBI:15377"/>
        <dbReference type="ChEBI" id="CHEBI:43474"/>
        <dbReference type="ChEBI" id="CHEBI:57699"/>
        <dbReference type="ChEBI" id="CHEBI:57980"/>
        <dbReference type="EC" id="3.1.3.15"/>
    </reaction>
</comment>
<keyword evidence="6 8" id="KW-0368">Histidine biosynthesis</keyword>
<organism evidence="10">
    <name type="scientific">Candidatus Fermentithermobacillus carboniphilus</name>
    <dbReference type="NCBI Taxonomy" id="3085328"/>
    <lineage>
        <taxon>Bacteria</taxon>
        <taxon>Bacillati</taxon>
        <taxon>Bacillota</taxon>
        <taxon>Candidatus Fermentithermobacillia</taxon>
        <taxon>Candidatus Fermentithermobacillales</taxon>
        <taxon>Candidatus Fermentithermobacillaceae</taxon>
        <taxon>Candidatus Fermentithermobacillus</taxon>
    </lineage>
</organism>
<gene>
    <name evidence="10" type="ORF">IMF26_07440</name>
</gene>
<proteinExistence type="inferred from homology"/>
<evidence type="ECO:0000256" key="6">
    <source>
        <dbReference type="ARBA" id="ARBA00023102"/>
    </source>
</evidence>
<dbReference type="KEGG" id="fcz:IMF26_07440"/>
<dbReference type="GO" id="GO:0000105">
    <property type="term" value="P:L-histidine biosynthetic process"/>
    <property type="evidence" value="ECO:0007669"/>
    <property type="project" value="UniProtKB-UniRule"/>
</dbReference>
<dbReference type="Pfam" id="PF13263">
    <property type="entry name" value="PHP_C"/>
    <property type="match status" value="1"/>
</dbReference>
<keyword evidence="5 8" id="KW-0378">Hydrolase</keyword>
<evidence type="ECO:0000256" key="7">
    <source>
        <dbReference type="ARBA" id="ARBA00049158"/>
    </source>
</evidence>
<dbReference type="GO" id="GO:0005737">
    <property type="term" value="C:cytoplasm"/>
    <property type="evidence" value="ECO:0007669"/>
    <property type="project" value="TreeGrafter"/>
</dbReference>
<name>A0AAT9LDD2_9FIRM</name>
<dbReference type="InterPro" id="IPR003141">
    <property type="entry name" value="Pol/His_phosphatase_N"/>
</dbReference>
<dbReference type="PANTHER" id="PTHR21039:SF0">
    <property type="entry name" value="HISTIDINOL-PHOSPHATASE"/>
    <property type="match status" value="1"/>
</dbReference>
<evidence type="ECO:0000256" key="1">
    <source>
        <dbReference type="ARBA" id="ARBA00004970"/>
    </source>
</evidence>
<comment type="similarity">
    <text evidence="2 8">Belongs to the PHP hydrolase family. HisK subfamily.</text>
</comment>
<evidence type="ECO:0000256" key="2">
    <source>
        <dbReference type="ARBA" id="ARBA00009152"/>
    </source>
</evidence>
<dbReference type="InterPro" id="IPR004013">
    <property type="entry name" value="PHP_dom"/>
</dbReference>
<evidence type="ECO:0000259" key="9">
    <source>
        <dbReference type="SMART" id="SM00481"/>
    </source>
</evidence>
<dbReference type="GO" id="GO:0004401">
    <property type="term" value="F:histidinol-phosphatase activity"/>
    <property type="evidence" value="ECO:0007669"/>
    <property type="project" value="UniProtKB-UniRule"/>
</dbReference>
<dbReference type="PANTHER" id="PTHR21039">
    <property type="entry name" value="HISTIDINOL PHOSPHATASE-RELATED"/>
    <property type="match status" value="1"/>
</dbReference>
<feature type="domain" description="Polymerase/histidinol phosphatase N-terminal" evidence="9">
    <location>
        <begin position="3"/>
        <end position="84"/>
    </location>
</feature>
<dbReference type="SMART" id="SM00481">
    <property type="entry name" value="POLIIIAc"/>
    <property type="match status" value="1"/>
</dbReference>
<dbReference type="InterPro" id="IPR016195">
    <property type="entry name" value="Pol/histidinol_Pase-like"/>
</dbReference>
<dbReference type="Gene3D" id="3.20.20.140">
    <property type="entry name" value="Metal-dependent hydrolases"/>
    <property type="match status" value="1"/>
</dbReference>
<dbReference type="AlphaFoldDB" id="A0AAT9LDD2"/>
<reference evidence="10" key="2">
    <citation type="journal article" date="2023" name="Biology">
        <title>Prokaryotic Life Associated with Coal-Fire Gas Vents Revealed by Metagenomics.</title>
        <authorList>
            <person name="Kadnikov V.V."/>
            <person name="Mardanov A.V."/>
            <person name="Beletsky A.V."/>
            <person name="Karnachuk O.V."/>
            <person name="Ravin N.V."/>
        </authorList>
    </citation>
    <scope>NUCLEOTIDE SEQUENCE</scope>
    <source>
        <strain evidence="10">Bu02</strain>
    </source>
</reference>
<dbReference type="EC" id="3.1.3.15" evidence="3 8"/>
<dbReference type="SUPFAM" id="SSF89550">
    <property type="entry name" value="PHP domain-like"/>
    <property type="match status" value="1"/>
</dbReference>
<protein>
    <recommendedName>
        <fullName evidence="3 8">Histidinol-phosphatase</fullName>
        <shortName evidence="8">HolPase</shortName>
        <ecNumber evidence="3 8">3.1.3.15</ecNumber>
    </recommendedName>
</protein>
<evidence type="ECO:0000256" key="4">
    <source>
        <dbReference type="ARBA" id="ARBA00022605"/>
    </source>
</evidence>
<evidence type="ECO:0000313" key="10">
    <source>
        <dbReference type="EMBL" id="QUL97905.1"/>
    </source>
</evidence>